<dbReference type="GO" id="GO:0030246">
    <property type="term" value="F:carbohydrate binding"/>
    <property type="evidence" value="ECO:0007669"/>
    <property type="project" value="InterPro"/>
</dbReference>
<dbReference type="UniPathway" id="UPA00242"/>
<dbReference type="SUPFAM" id="SSF74650">
    <property type="entry name" value="Galactose mutarotase-like"/>
    <property type="match status" value="1"/>
</dbReference>
<name>A0A4R1SBQ8_HYDET</name>
<dbReference type="PANTHER" id="PTHR10091:SF0">
    <property type="entry name" value="GALACTOSE MUTAROTASE"/>
    <property type="match status" value="1"/>
</dbReference>
<gene>
    <name evidence="13" type="ORF">EDC14_1001213</name>
</gene>
<proteinExistence type="inferred from homology"/>
<dbReference type="PANTHER" id="PTHR10091">
    <property type="entry name" value="ALDOSE-1-EPIMERASE"/>
    <property type="match status" value="1"/>
</dbReference>
<dbReference type="AlphaFoldDB" id="A0A4R1SBQ8"/>
<dbReference type="EC" id="5.1.3.3" evidence="9"/>
<sequence>MLITIGCNDSKRAARDDCGRIASKGVSAMFLSREPFGTTADGKAVECFTLRNDCNMTVQIITYGGIITSLRVPDRAGRLADVVLGFNTLPEYLAGHPFFGALVGRYGNRIAGARFTLNGREYRLAANDGANHLHGGLAGFDKKLWEAEPIRDEREVGVKLTYLSPDGEEGYPGNLATTVTYHLNGQNELSVHYEATTDRPTVVNLTQHSYFNLAGEGSGTILEHEMMIDADRVTAVGPDLIPTGELQPVAGTALDFRTPGAIGAAIARVPGGYDHNYVLNKDGREPSLAARVREPHSGRVLEVFTTEPGMQFYSANFLDGSLKGKAGAAYGEHSGFCLETQHFPDSPNQPAFPSTVLNPGETYRHLTIFKFSA</sequence>
<comment type="subunit">
    <text evidence="4">Monomer.</text>
</comment>
<dbReference type="InterPro" id="IPR008183">
    <property type="entry name" value="Aldose_1/G6P_1-epimerase"/>
</dbReference>
<dbReference type="Proteomes" id="UP000295008">
    <property type="component" value="Unassembled WGS sequence"/>
</dbReference>
<dbReference type="Gene3D" id="2.70.98.10">
    <property type="match status" value="1"/>
</dbReference>
<keyword evidence="6" id="KW-0597">Phosphoprotein</keyword>
<dbReference type="GO" id="GO:0005737">
    <property type="term" value="C:cytoplasm"/>
    <property type="evidence" value="ECO:0007669"/>
    <property type="project" value="UniProtKB-SubCell"/>
</dbReference>
<evidence type="ECO:0000256" key="5">
    <source>
        <dbReference type="ARBA" id="ARBA00022490"/>
    </source>
</evidence>
<evidence type="ECO:0000256" key="3">
    <source>
        <dbReference type="ARBA" id="ARBA00006206"/>
    </source>
</evidence>
<dbReference type="FunFam" id="2.70.98.10:FF:000003">
    <property type="entry name" value="Aldose 1-epimerase"/>
    <property type="match status" value="1"/>
</dbReference>
<accession>A0A4R1SBQ8</accession>
<dbReference type="GO" id="GO:0006006">
    <property type="term" value="P:glucose metabolic process"/>
    <property type="evidence" value="ECO:0007669"/>
    <property type="project" value="TreeGrafter"/>
</dbReference>
<evidence type="ECO:0000313" key="14">
    <source>
        <dbReference type="Proteomes" id="UP000295008"/>
    </source>
</evidence>
<comment type="catalytic activity">
    <reaction evidence="9">
        <text>alpha-D-glucose = beta-D-glucose</text>
        <dbReference type="Rhea" id="RHEA:10264"/>
        <dbReference type="ChEBI" id="CHEBI:15903"/>
        <dbReference type="ChEBI" id="CHEBI:17925"/>
        <dbReference type="EC" id="5.1.3.3"/>
    </reaction>
</comment>
<dbReference type="InterPro" id="IPR015443">
    <property type="entry name" value="Aldose_1-epimerase"/>
</dbReference>
<dbReference type="NCBIfam" id="NF008277">
    <property type="entry name" value="PRK11055.1"/>
    <property type="match status" value="1"/>
</dbReference>
<dbReference type="InterPro" id="IPR047215">
    <property type="entry name" value="Galactose_mutarotase-like"/>
</dbReference>
<dbReference type="EMBL" id="SLUN01000001">
    <property type="protein sequence ID" value="TCL76928.1"/>
    <property type="molecule type" value="Genomic_DNA"/>
</dbReference>
<keyword evidence="5" id="KW-0963">Cytoplasm</keyword>
<feature type="binding site" evidence="12">
    <location>
        <begin position="108"/>
        <end position="109"/>
    </location>
    <ligand>
        <name>beta-D-galactose</name>
        <dbReference type="ChEBI" id="CHEBI:27667"/>
    </ligand>
</feature>
<evidence type="ECO:0000256" key="11">
    <source>
        <dbReference type="PIRSR" id="PIRSR005096-2"/>
    </source>
</evidence>
<organism evidence="13 14">
    <name type="scientific">Hydrogenispora ethanolica</name>
    <dbReference type="NCBI Taxonomy" id="1082276"/>
    <lineage>
        <taxon>Bacteria</taxon>
        <taxon>Bacillati</taxon>
        <taxon>Bacillota</taxon>
        <taxon>Hydrogenispora</taxon>
    </lineage>
</organism>
<evidence type="ECO:0000256" key="9">
    <source>
        <dbReference type="PIRNR" id="PIRNR005096"/>
    </source>
</evidence>
<comment type="subcellular location">
    <subcellularLocation>
        <location evidence="1">Cytoplasm</location>
    </subcellularLocation>
</comment>
<evidence type="ECO:0000256" key="12">
    <source>
        <dbReference type="PIRSR" id="PIRSR005096-3"/>
    </source>
</evidence>
<dbReference type="GO" id="GO:0004034">
    <property type="term" value="F:aldose 1-epimerase activity"/>
    <property type="evidence" value="ECO:0007669"/>
    <property type="project" value="UniProtKB-EC"/>
</dbReference>
<keyword evidence="14" id="KW-1185">Reference proteome</keyword>
<evidence type="ECO:0000256" key="7">
    <source>
        <dbReference type="ARBA" id="ARBA00023235"/>
    </source>
</evidence>
<dbReference type="InterPro" id="IPR011013">
    <property type="entry name" value="Gal_mutarotase_sf_dom"/>
</dbReference>
<evidence type="ECO:0000256" key="2">
    <source>
        <dbReference type="ARBA" id="ARBA00005028"/>
    </source>
</evidence>
<evidence type="ECO:0000256" key="1">
    <source>
        <dbReference type="ARBA" id="ARBA00004496"/>
    </source>
</evidence>
<evidence type="ECO:0000256" key="10">
    <source>
        <dbReference type="PIRSR" id="PIRSR005096-1"/>
    </source>
</evidence>
<feature type="binding site" evidence="12">
    <location>
        <begin position="208"/>
        <end position="210"/>
    </location>
    <ligand>
        <name>beta-D-galactose</name>
        <dbReference type="ChEBI" id="CHEBI:27667"/>
    </ligand>
</feature>
<evidence type="ECO:0000256" key="4">
    <source>
        <dbReference type="ARBA" id="ARBA00011245"/>
    </source>
</evidence>
<keyword evidence="8 9" id="KW-0119">Carbohydrate metabolism</keyword>
<dbReference type="GO" id="GO:0033499">
    <property type="term" value="P:galactose catabolic process via UDP-galactose, Leloir pathway"/>
    <property type="evidence" value="ECO:0007669"/>
    <property type="project" value="TreeGrafter"/>
</dbReference>
<dbReference type="CDD" id="cd09019">
    <property type="entry name" value="galactose_mutarotase_like"/>
    <property type="match status" value="1"/>
</dbReference>
<reference evidence="13 14" key="1">
    <citation type="submission" date="2019-03" db="EMBL/GenBank/DDBJ databases">
        <title>Genomic Encyclopedia of Type Strains, Phase IV (KMG-IV): sequencing the most valuable type-strain genomes for metagenomic binning, comparative biology and taxonomic classification.</title>
        <authorList>
            <person name="Goeker M."/>
        </authorList>
    </citation>
    <scope>NUCLEOTIDE SEQUENCE [LARGE SCALE GENOMIC DNA]</scope>
    <source>
        <strain evidence="13 14">LX-B</strain>
    </source>
</reference>
<feature type="active site" description="Proton acceptor" evidence="10">
    <location>
        <position position="339"/>
    </location>
</feature>
<comment type="caution">
    <text evidence="13">The sequence shown here is derived from an EMBL/GenBank/DDBJ whole genome shotgun (WGS) entry which is preliminary data.</text>
</comment>
<dbReference type="Pfam" id="PF01263">
    <property type="entry name" value="Aldose_epim"/>
    <property type="match status" value="1"/>
</dbReference>
<evidence type="ECO:0000256" key="8">
    <source>
        <dbReference type="ARBA" id="ARBA00023277"/>
    </source>
</evidence>
<feature type="binding site" evidence="11">
    <location>
        <position position="274"/>
    </location>
    <ligand>
        <name>beta-D-galactose</name>
        <dbReference type="ChEBI" id="CHEBI:27667"/>
    </ligand>
</feature>
<evidence type="ECO:0000313" key="13">
    <source>
        <dbReference type="EMBL" id="TCL76928.1"/>
    </source>
</evidence>
<keyword evidence="7 9" id="KW-0413">Isomerase</keyword>
<evidence type="ECO:0000256" key="6">
    <source>
        <dbReference type="ARBA" id="ARBA00022553"/>
    </source>
</evidence>
<comment type="pathway">
    <text evidence="2 9">Carbohydrate metabolism; hexose metabolism.</text>
</comment>
<feature type="active site" description="Proton donor" evidence="10">
    <location>
        <position position="208"/>
    </location>
</feature>
<dbReference type="PIRSF" id="PIRSF005096">
    <property type="entry name" value="GALM"/>
    <property type="match status" value="1"/>
</dbReference>
<dbReference type="InterPro" id="IPR014718">
    <property type="entry name" value="GH-type_carb-bd"/>
</dbReference>
<protein>
    <recommendedName>
        <fullName evidence="9">Aldose 1-epimerase</fullName>
        <ecNumber evidence="9">5.1.3.3</ecNumber>
    </recommendedName>
</protein>
<comment type="similarity">
    <text evidence="3 9">Belongs to the aldose epimerase family.</text>
</comment>